<proteinExistence type="predicted"/>
<evidence type="ECO:0000313" key="2">
    <source>
        <dbReference type="EMBL" id="EOW80516.1"/>
    </source>
</evidence>
<feature type="transmembrane region" description="Helical" evidence="1">
    <location>
        <begin position="40"/>
        <end position="57"/>
    </location>
</feature>
<sequence length="199" mass="22358">MQQLKIQHLISTGIYTALYFMIMALCLLVLRFTIPGFHNLMIPGVTALFTGLIYLILIAKVQRFGAITIMGSVIGLLFLMTGHFPLAFLPNIIAALLADVIQFKTALPIKLKTMLSYTIFSYGLVGPILPLWFMRQAYIDALIARGKDQAYIHFVFEHVTKQMFVVSLVATFIGSIVGMLIAFGLYQKHFAARFGRIYE</sequence>
<evidence type="ECO:0000313" key="3">
    <source>
        <dbReference type="Proteomes" id="UP000014113"/>
    </source>
</evidence>
<dbReference type="OrthoDB" id="9781459at2"/>
<dbReference type="eggNOG" id="ENOG50321KG">
    <property type="taxonomic scope" value="Bacteria"/>
</dbReference>
<gene>
    <name evidence="2" type="ORF">I568_01693</name>
</gene>
<accession>S1NJZ8</accession>
<feature type="transmembrane region" description="Helical" evidence="1">
    <location>
        <begin position="114"/>
        <end position="133"/>
    </location>
</feature>
<reference evidence="2 3" key="1">
    <citation type="submission" date="2013-03" db="EMBL/GenBank/DDBJ databases">
        <title>The Genome Sequence of Enterococcus columbae ATCC_51263 (PacBio/Illumina hybrid assembly).</title>
        <authorList>
            <consortium name="The Broad Institute Genomics Platform"/>
            <consortium name="The Broad Institute Genome Sequencing Center for Infectious Disease"/>
            <person name="Earl A."/>
            <person name="Russ C."/>
            <person name="Gilmore M."/>
            <person name="Surin D."/>
            <person name="Walker B."/>
            <person name="Young S."/>
            <person name="Zeng Q."/>
            <person name="Gargeya S."/>
            <person name="Fitzgerald M."/>
            <person name="Haas B."/>
            <person name="Abouelleil A."/>
            <person name="Allen A.W."/>
            <person name="Alvarado L."/>
            <person name="Arachchi H.M."/>
            <person name="Berlin A.M."/>
            <person name="Chapman S.B."/>
            <person name="Gainer-Dewar J."/>
            <person name="Goldberg J."/>
            <person name="Griggs A."/>
            <person name="Gujja S."/>
            <person name="Hansen M."/>
            <person name="Howarth C."/>
            <person name="Imamovic A."/>
            <person name="Ireland A."/>
            <person name="Larimer J."/>
            <person name="McCowan C."/>
            <person name="Murphy C."/>
            <person name="Pearson M."/>
            <person name="Poon T.W."/>
            <person name="Priest M."/>
            <person name="Roberts A."/>
            <person name="Saif S."/>
            <person name="Shea T."/>
            <person name="Sisk P."/>
            <person name="Sykes S."/>
            <person name="Wortman J."/>
            <person name="Nusbaum C."/>
            <person name="Birren B."/>
        </authorList>
    </citation>
    <scope>NUCLEOTIDE SEQUENCE [LARGE SCALE GENOMIC DNA]</scope>
    <source>
        <strain evidence="2 3">ATCC 51263</strain>
    </source>
</reference>
<dbReference type="PATRIC" id="fig|1121865.3.peg.1042"/>
<feature type="transmembrane region" description="Helical" evidence="1">
    <location>
        <begin position="163"/>
        <end position="186"/>
    </location>
</feature>
<keyword evidence="1" id="KW-0812">Transmembrane</keyword>
<comment type="caution">
    <text evidence="2">The sequence shown here is derived from an EMBL/GenBank/DDBJ whole genome shotgun (WGS) entry which is preliminary data.</text>
</comment>
<keyword evidence="3" id="KW-1185">Reference proteome</keyword>
<dbReference type="NCBIfam" id="TIGR02185">
    <property type="entry name" value="Trep_Strep"/>
    <property type="match status" value="1"/>
</dbReference>
<organism evidence="2 3">
    <name type="scientific">Enterococcus columbae DSM 7374 = ATCC 51263</name>
    <dbReference type="NCBI Taxonomy" id="1121865"/>
    <lineage>
        <taxon>Bacteria</taxon>
        <taxon>Bacillati</taxon>
        <taxon>Bacillota</taxon>
        <taxon>Bacilli</taxon>
        <taxon>Lactobacillales</taxon>
        <taxon>Enterococcaceae</taxon>
        <taxon>Enterococcus</taxon>
    </lineage>
</organism>
<keyword evidence="1" id="KW-1133">Transmembrane helix</keyword>
<name>S1NJZ8_9ENTE</name>
<dbReference type="RefSeq" id="WP_016183215.1">
    <property type="nucleotide sequence ID" value="NZ_JXKI01000001.1"/>
</dbReference>
<dbReference type="Pfam" id="PF09605">
    <property type="entry name" value="Trep_Strep"/>
    <property type="match status" value="1"/>
</dbReference>
<dbReference type="Proteomes" id="UP000014113">
    <property type="component" value="Unassembled WGS sequence"/>
</dbReference>
<keyword evidence="1" id="KW-0472">Membrane</keyword>
<evidence type="ECO:0000256" key="1">
    <source>
        <dbReference type="SAM" id="Phobius"/>
    </source>
</evidence>
<dbReference type="InterPro" id="IPR011733">
    <property type="entry name" value="CHP02185_IM"/>
</dbReference>
<dbReference type="STRING" id="1121865.OMW_01073"/>
<protein>
    <submittedName>
        <fullName evidence="2">Uncharacterized protein</fullName>
    </submittedName>
</protein>
<feature type="transmembrane region" description="Helical" evidence="1">
    <location>
        <begin position="12"/>
        <end position="34"/>
    </location>
</feature>
<dbReference type="EMBL" id="ASWJ01000008">
    <property type="protein sequence ID" value="EOW80516.1"/>
    <property type="molecule type" value="Genomic_DNA"/>
</dbReference>
<dbReference type="AlphaFoldDB" id="S1NJZ8"/>